<reference evidence="6" key="2">
    <citation type="submission" date="2014-06" db="EMBL/GenBank/DDBJ databases">
        <title>The complete genome of Blastobotrys (Arxula) adeninivorans LS3 - a yeast of biotechnological interest.</title>
        <authorList>
            <person name="Kunze G."/>
            <person name="Gaillardin C."/>
            <person name="Czernicka M."/>
            <person name="Durrens P."/>
            <person name="Martin T."/>
            <person name="Boer E."/>
            <person name="Gabaldon T."/>
            <person name="Cruz J."/>
            <person name="Talla E."/>
            <person name="Marck C."/>
            <person name="Goffeau A."/>
            <person name="Barbe V."/>
            <person name="Baret P."/>
            <person name="Baronian K."/>
            <person name="Beier S."/>
            <person name="Bleykasten C."/>
            <person name="Bode R."/>
            <person name="Casaregola S."/>
            <person name="Despons L."/>
            <person name="Fairhead C."/>
            <person name="Giersberg M."/>
            <person name="Gierski P."/>
            <person name="Hahnel U."/>
            <person name="Hartmann A."/>
            <person name="Jankowska D."/>
            <person name="Jubin C."/>
            <person name="Jung P."/>
            <person name="Lafontaine I."/>
            <person name="Leh-Louis V."/>
            <person name="Lemaire M."/>
            <person name="Marcet-Houben M."/>
            <person name="Mascher M."/>
            <person name="Morel G."/>
            <person name="Richard G.-F."/>
            <person name="Riechen J."/>
            <person name="Sacerdot C."/>
            <person name="Sarkar A."/>
            <person name="Savel G."/>
            <person name="Schacherer J."/>
            <person name="Sherman D."/>
            <person name="Straub M.-L."/>
            <person name="Stein N."/>
            <person name="Thierry A."/>
            <person name="Trautwein-Schult A."/>
            <person name="Westhof E."/>
            <person name="Worch S."/>
            <person name="Dujon B."/>
            <person name="Souciet J.-L."/>
            <person name="Wincker P."/>
            <person name="Scholz U."/>
            <person name="Neuveglise N."/>
        </authorList>
    </citation>
    <scope>NUCLEOTIDE SEQUENCE</scope>
    <source>
        <strain evidence="6">LS3</strain>
    </source>
</reference>
<feature type="site" description="Lowers pKa of active site Tyr" evidence="4">
    <location>
        <position position="78"/>
    </location>
</feature>
<keyword evidence="1" id="KW-0560">Oxidoreductase</keyword>
<reference evidence="6" key="1">
    <citation type="submission" date="2014-02" db="EMBL/GenBank/DDBJ databases">
        <authorList>
            <person name="Genoscope - CEA"/>
        </authorList>
    </citation>
    <scope>NUCLEOTIDE SEQUENCE</scope>
    <source>
        <strain evidence="6">LS3</strain>
    </source>
</reference>
<evidence type="ECO:0000256" key="1">
    <source>
        <dbReference type="ARBA" id="ARBA00023002"/>
    </source>
</evidence>
<dbReference type="Pfam" id="PF00248">
    <property type="entry name" value="Aldo_ket_red"/>
    <property type="match status" value="1"/>
</dbReference>
<gene>
    <name evidence="6" type="ORF">GNLVRS02_ARAD1A10098g</name>
</gene>
<dbReference type="InterPro" id="IPR036812">
    <property type="entry name" value="NAD(P)_OxRdtase_dom_sf"/>
</dbReference>
<proteinExistence type="predicted"/>
<dbReference type="AlphaFoldDB" id="A0A060SX28"/>
<dbReference type="InterPro" id="IPR023210">
    <property type="entry name" value="NADP_OxRdtase_dom"/>
</dbReference>
<dbReference type="PROSITE" id="PS51257">
    <property type="entry name" value="PROKAR_LIPOPROTEIN"/>
    <property type="match status" value="1"/>
</dbReference>
<evidence type="ECO:0000256" key="3">
    <source>
        <dbReference type="PIRSR" id="PIRSR000097-2"/>
    </source>
</evidence>
<dbReference type="PROSITE" id="PS00798">
    <property type="entry name" value="ALDOKETO_REDUCTASE_1"/>
    <property type="match status" value="1"/>
</dbReference>
<evidence type="ECO:0000256" key="2">
    <source>
        <dbReference type="PIRSR" id="PIRSR000097-1"/>
    </source>
</evidence>
<feature type="active site" description="Proton donor" evidence="2">
    <location>
        <position position="48"/>
    </location>
</feature>
<protein>
    <submittedName>
        <fullName evidence="6">ARAD1A10098p</fullName>
    </submittedName>
</protein>
<evidence type="ECO:0000256" key="4">
    <source>
        <dbReference type="PIRSR" id="PIRSR000097-3"/>
    </source>
</evidence>
<dbReference type="EMBL" id="HG937691">
    <property type="protein sequence ID" value="CDP33470.1"/>
    <property type="molecule type" value="Genomic_DNA"/>
</dbReference>
<dbReference type="PROSITE" id="PS00063">
    <property type="entry name" value="ALDOKETO_REDUCTASE_3"/>
    <property type="match status" value="1"/>
</dbReference>
<dbReference type="CDD" id="cd19071">
    <property type="entry name" value="AKR_AKR1-5-like"/>
    <property type="match status" value="1"/>
</dbReference>
<accession>A0A060SX28</accession>
<dbReference type="InterPro" id="IPR020471">
    <property type="entry name" value="AKR"/>
</dbReference>
<evidence type="ECO:0000313" key="6">
    <source>
        <dbReference type="EMBL" id="CDP33470.1"/>
    </source>
</evidence>
<dbReference type="PhylomeDB" id="A0A060SX28"/>
<dbReference type="PRINTS" id="PR00069">
    <property type="entry name" value="ALDKETRDTASE"/>
</dbReference>
<dbReference type="SUPFAM" id="SSF51430">
    <property type="entry name" value="NAD(P)-linked oxidoreductase"/>
    <property type="match status" value="1"/>
</dbReference>
<dbReference type="GO" id="GO:0016616">
    <property type="term" value="F:oxidoreductase activity, acting on the CH-OH group of donors, NAD or NADP as acceptor"/>
    <property type="evidence" value="ECO:0007669"/>
    <property type="project" value="UniProtKB-ARBA"/>
</dbReference>
<evidence type="ECO:0000259" key="5">
    <source>
        <dbReference type="Pfam" id="PF00248"/>
    </source>
</evidence>
<dbReference type="InterPro" id="IPR018170">
    <property type="entry name" value="Aldo/ket_reductase_CS"/>
</dbReference>
<dbReference type="FunFam" id="3.20.20.100:FF:000002">
    <property type="entry name" value="2,5-diketo-D-gluconic acid reductase A"/>
    <property type="match status" value="1"/>
</dbReference>
<organism evidence="6">
    <name type="scientific">Blastobotrys adeninivorans</name>
    <name type="common">Yeast</name>
    <name type="synonym">Arxula adeninivorans</name>
    <dbReference type="NCBI Taxonomy" id="409370"/>
    <lineage>
        <taxon>Eukaryota</taxon>
        <taxon>Fungi</taxon>
        <taxon>Dikarya</taxon>
        <taxon>Ascomycota</taxon>
        <taxon>Saccharomycotina</taxon>
        <taxon>Dipodascomycetes</taxon>
        <taxon>Dipodascales</taxon>
        <taxon>Trichomonascaceae</taxon>
        <taxon>Blastobotrys</taxon>
    </lineage>
</organism>
<feature type="binding site" evidence="3">
    <location>
        <position position="112"/>
    </location>
    <ligand>
        <name>substrate</name>
    </ligand>
</feature>
<sequence>MNVTKYKLSNGLQLPIIGFGCDQLRQPEKRVREALDTGYRLFDSAVMYGNETEVGAAIAKWLEEDPSRKREHVMYQTKLLDSQQGLERARKEIDASLRKVKALGYIDIFLIHSPQTNRDRRLGTYQALQEAVDSGKIKAIGVSNYGVHHLKELLEWDGLKYKPVVNQVELNPWLQRQDIVTFCKEHDIHLEAYSPLTQANLLDEGSISQLGQKYNLTPAQVLIKWSVQNGFTPLPRSSTPKRIKENFGAVASAEMSADDVQSLGDPNAYEYFDWDPTKYRG</sequence>
<dbReference type="PANTHER" id="PTHR43827">
    <property type="entry name" value="2,5-DIKETO-D-GLUCONIC ACID REDUCTASE"/>
    <property type="match status" value="1"/>
</dbReference>
<dbReference type="PANTHER" id="PTHR43827:SF13">
    <property type="entry name" value="ALDO_KETO REDUCTASE FAMILY PROTEIN"/>
    <property type="match status" value="1"/>
</dbReference>
<name>A0A060SX28_BLAAD</name>
<feature type="domain" description="NADP-dependent oxidoreductase" evidence="5">
    <location>
        <begin position="29"/>
        <end position="262"/>
    </location>
</feature>
<dbReference type="PROSITE" id="PS00062">
    <property type="entry name" value="ALDOKETO_REDUCTASE_2"/>
    <property type="match status" value="1"/>
</dbReference>
<dbReference type="PIRSF" id="PIRSF000097">
    <property type="entry name" value="AKR"/>
    <property type="match status" value="1"/>
</dbReference>
<dbReference type="Gene3D" id="3.20.20.100">
    <property type="entry name" value="NADP-dependent oxidoreductase domain"/>
    <property type="match status" value="1"/>
</dbReference>